<reference evidence="1 2" key="1">
    <citation type="submission" date="2021-01" db="EMBL/GenBank/DDBJ databases">
        <title>Carboxyliciviraga sp.nov., isolated from coastal sediments.</title>
        <authorList>
            <person name="Lu D."/>
            <person name="Zhang T."/>
        </authorList>
    </citation>
    <scope>NUCLEOTIDE SEQUENCE [LARGE SCALE GENOMIC DNA]</scope>
    <source>
        <strain evidence="1 2">N1Y132</strain>
    </source>
</reference>
<dbReference type="EMBL" id="JAENRR010000119">
    <property type="protein sequence ID" value="MBK3519998.1"/>
    <property type="molecule type" value="Genomic_DNA"/>
</dbReference>
<keyword evidence="2" id="KW-1185">Reference proteome</keyword>
<dbReference type="RefSeq" id="WP_200467215.1">
    <property type="nucleotide sequence ID" value="NZ_JAENRR010000119.1"/>
</dbReference>
<proteinExistence type="predicted"/>
<dbReference type="PROSITE" id="PS51257">
    <property type="entry name" value="PROKAR_LIPOPROTEIN"/>
    <property type="match status" value="1"/>
</dbReference>
<organism evidence="1 2">
    <name type="scientific">Carboxylicivirga marina</name>
    <dbReference type="NCBI Taxonomy" id="2800988"/>
    <lineage>
        <taxon>Bacteria</taxon>
        <taxon>Pseudomonadati</taxon>
        <taxon>Bacteroidota</taxon>
        <taxon>Bacteroidia</taxon>
        <taxon>Marinilabiliales</taxon>
        <taxon>Marinilabiliaceae</taxon>
        <taxon>Carboxylicivirga</taxon>
    </lineage>
</organism>
<comment type="caution">
    <text evidence="1">The sequence shown here is derived from an EMBL/GenBank/DDBJ whole genome shotgun (WGS) entry which is preliminary data.</text>
</comment>
<evidence type="ECO:0008006" key="3">
    <source>
        <dbReference type="Google" id="ProtNLM"/>
    </source>
</evidence>
<name>A0ABS1HQN9_9BACT</name>
<evidence type="ECO:0000313" key="2">
    <source>
        <dbReference type="Proteomes" id="UP000605676"/>
    </source>
</evidence>
<evidence type="ECO:0000313" key="1">
    <source>
        <dbReference type="EMBL" id="MBK3519998.1"/>
    </source>
</evidence>
<gene>
    <name evidence="1" type="ORF">JIV24_21885</name>
</gene>
<protein>
    <recommendedName>
        <fullName evidence="3">Lipoprotein</fullName>
    </recommendedName>
</protein>
<dbReference type="Proteomes" id="UP000605676">
    <property type="component" value="Unassembled WGS sequence"/>
</dbReference>
<sequence length="297" mass="34270">MKKLLPLFGVILIVFVLSCTKENSIDKLIVEQDMEAIAMEGIEMAEVEERIFGQIENVTAGDIESAYPSAFQLKSSTAEVTYPVKTVEYPAAPAKWPRIITVDYGPENIIVSTRWREGMHLRGKVIIKKTAAHRKTGSTRTVSFKNFYFNDMKIVGSKVYTNKGPNEEGNLVFKWVVNLKATDADHFWRKRKVRKERELIDEGETNKWKDNQFMITGEVHGSNSKKWEHTRTIIEPLHRLTWFKYPVSGKVEVVNPKRTFWIDYGQGSEDNIAIMSYYDEEVLIEKEITLGKKKDKK</sequence>
<accession>A0ABS1HQN9</accession>